<proteinExistence type="predicted"/>
<accession>A0A183U4R5</accession>
<dbReference type="PANTHER" id="PTHR22891">
    <property type="entry name" value="EUKARYOTIC TRANSLATION INITIATION FACTOR 2C"/>
    <property type="match status" value="1"/>
</dbReference>
<sequence>MTVAGYFGERYGELKYPKLPCLHVGPVTRNIYFPLEVCVLDTPQKYNKKLTEKQTSAIIRVSLYVISTIKLNYINWISSFQILEKCH</sequence>
<reference evidence="2 3" key="2">
    <citation type="submission" date="2018-11" db="EMBL/GenBank/DDBJ databases">
        <authorList>
            <consortium name="Pathogen Informatics"/>
        </authorList>
    </citation>
    <scope>NUCLEOTIDE SEQUENCE [LARGE SCALE GENOMIC DNA]</scope>
</reference>
<protein>
    <submittedName>
        <fullName evidence="4">PAZ domain-containing protein</fullName>
    </submittedName>
</protein>
<dbReference type="PROSITE" id="PS50821">
    <property type="entry name" value="PAZ"/>
    <property type="match status" value="1"/>
</dbReference>
<evidence type="ECO:0000259" key="1">
    <source>
        <dbReference type="PROSITE" id="PS50821"/>
    </source>
</evidence>
<dbReference type="Proteomes" id="UP000050794">
    <property type="component" value="Unassembled WGS sequence"/>
</dbReference>
<dbReference type="EMBL" id="UYWY01004506">
    <property type="protein sequence ID" value="VDM29201.1"/>
    <property type="molecule type" value="Genomic_DNA"/>
</dbReference>
<name>A0A183U4R5_TOXCA</name>
<evidence type="ECO:0000313" key="2">
    <source>
        <dbReference type="EMBL" id="VDM29201.1"/>
    </source>
</evidence>
<reference evidence="4" key="1">
    <citation type="submission" date="2016-06" db="UniProtKB">
        <authorList>
            <consortium name="WormBaseParasite"/>
        </authorList>
    </citation>
    <scope>IDENTIFICATION</scope>
</reference>
<dbReference type="SUPFAM" id="SSF101690">
    <property type="entry name" value="PAZ domain"/>
    <property type="match status" value="1"/>
</dbReference>
<dbReference type="AlphaFoldDB" id="A0A183U4R5"/>
<evidence type="ECO:0000313" key="3">
    <source>
        <dbReference type="Proteomes" id="UP000050794"/>
    </source>
</evidence>
<dbReference type="CDD" id="cd02846">
    <property type="entry name" value="PAZ_argonaute_like"/>
    <property type="match status" value="1"/>
</dbReference>
<evidence type="ECO:0000313" key="4">
    <source>
        <dbReference type="WBParaSite" id="TCNE_0000348501-mRNA-1"/>
    </source>
</evidence>
<dbReference type="Gene3D" id="2.170.260.10">
    <property type="entry name" value="paz domain"/>
    <property type="match status" value="1"/>
</dbReference>
<organism evidence="3 4">
    <name type="scientific">Toxocara canis</name>
    <name type="common">Canine roundworm</name>
    <dbReference type="NCBI Taxonomy" id="6265"/>
    <lineage>
        <taxon>Eukaryota</taxon>
        <taxon>Metazoa</taxon>
        <taxon>Ecdysozoa</taxon>
        <taxon>Nematoda</taxon>
        <taxon>Chromadorea</taxon>
        <taxon>Rhabditida</taxon>
        <taxon>Spirurina</taxon>
        <taxon>Ascaridomorpha</taxon>
        <taxon>Ascaridoidea</taxon>
        <taxon>Toxocaridae</taxon>
        <taxon>Toxocara</taxon>
    </lineage>
</organism>
<keyword evidence="3" id="KW-1185">Reference proteome</keyword>
<dbReference type="Pfam" id="PF02170">
    <property type="entry name" value="PAZ"/>
    <property type="match status" value="1"/>
</dbReference>
<gene>
    <name evidence="2" type="ORF">TCNE_LOCUS3484</name>
</gene>
<feature type="domain" description="PAZ" evidence="1">
    <location>
        <begin position="1"/>
        <end position="42"/>
    </location>
</feature>
<dbReference type="InterPro" id="IPR003100">
    <property type="entry name" value="PAZ_dom"/>
</dbReference>
<dbReference type="InterPro" id="IPR036085">
    <property type="entry name" value="PAZ_dom_sf"/>
</dbReference>
<dbReference type="GO" id="GO:0003723">
    <property type="term" value="F:RNA binding"/>
    <property type="evidence" value="ECO:0007669"/>
    <property type="project" value="InterPro"/>
</dbReference>
<dbReference type="WBParaSite" id="TCNE_0000348501-mRNA-1">
    <property type="protein sequence ID" value="TCNE_0000348501-mRNA-1"/>
    <property type="gene ID" value="TCNE_0000348501"/>
</dbReference>